<keyword evidence="5 8" id="KW-1133">Transmembrane helix</keyword>
<evidence type="ECO:0000256" key="2">
    <source>
        <dbReference type="ARBA" id="ARBA00022475"/>
    </source>
</evidence>
<dbReference type="PANTHER" id="PTHR30443">
    <property type="entry name" value="INNER MEMBRANE PROTEIN"/>
    <property type="match status" value="1"/>
</dbReference>
<dbReference type="InterPro" id="IPR058130">
    <property type="entry name" value="PEA_transf_C"/>
</dbReference>
<keyword evidence="3 10" id="KW-0808">Transferase</keyword>
<organism evidence="10 11">
    <name type="scientific">Providencia huaxiensis</name>
    <dbReference type="NCBI Taxonomy" id="2027290"/>
    <lineage>
        <taxon>Bacteria</taxon>
        <taxon>Pseudomonadati</taxon>
        <taxon>Pseudomonadota</taxon>
        <taxon>Gammaproteobacteria</taxon>
        <taxon>Enterobacterales</taxon>
        <taxon>Morganellaceae</taxon>
        <taxon>Providencia</taxon>
    </lineage>
</organism>
<evidence type="ECO:0000256" key="6">
    <source>
        <dbReference type="ARBA" id="ARBA00023136"/>
    </source>
</evidence>
<feature type="transmembrane region" description="Helical" evidence="8">
    <location>
        <begin position="139"/>
        <end position="158"/>
    </location>
</feature>
<keyword evidence="2" id="KW-1003">Cell membrane</keyword>
<dbReference type="Pfam" id="PF00884">
    <property type="entry name" value="Sulfatase"/>
    <property type="match status" value="1"/>
</dbReference>
<evidence type="ECO:0000256" key="3">
    <source>
        <dbReference type="ARBA" id="ARBA00022679"/>
    </source>
</evidence>
<dbReference type="PANTHER" id="PTHR30443:SF4">
    <property type="entry name" value="PHOSPHOETHANOLAMINE TRANSFERASE OPGE-RELATED"/>
    <property type="match status" value="1"/>
</dbReference>
<feature type="transmembrane region" description="Helical" evidence="8">
    <location>
        <begin position="110"/>
        <end position="127"/>
    </location>
</feature>
<feature type="domain" description="Sulfatase N-terminal" evidence="9">
    <location>
        <begin position="198"/>
        <end position="476"/>
    </location>
</feature>
<evidence type="ECO:0000313" key="11">
    <source>
        <dbReference type="Proteomes" id="UP001252207"/>
    </source>
</evidence>
<sequence length="519" mass="58962">MTKKIDIKKIIFSILALTILIVFSKMMLRGSGISHPSVRDITLVCLFFIILSSSQKAYWVIGSIIVAIYALYTPIGLTFGTPTYQYLASLIATDTLETAEFFTQIPLKNYLSILVIIGGFILFKKITNSKKIQFYKNKSLIICLIIIALIDQVPFRIFNEGYQSINSLQKELETLSPYTQKSNWGVSTLKNDEKLYDDYILIVGESVRRDYMGIYGYPINNTPFLSHTNGTIVDGLTAPGTNTISSLRLMLTLPNIAEWTPNYGLNFIDLAESAGFKTYWLSNQGFIGEYDTPVSFIAARSSLKRFMKIGAYNSSNSSDSSDFELLDIFKKELNTTVSKNQKRLFVIHLYGSHPDTCARIEDFENKYLTKDDKYTNISCYVASIEKTDQLISKIYDTLKNQENKNNRTFSILYFADHGLSHNLVDNKLKMSLSKSSTKILNIPLIKISSDDKDRNYIKSKKSGLFFTEGLANWLGINNAKLKENYSLFSSLKDDEKYDPIEQYKGLRQDNDDAIDIRGK</sequence>
<evidence type="ECO:0000313" key="10">
    <source>
        <dbReference type="EMBL" id="MDT0135559.1"/>
    </source>
</evidence>
<keyword evidence="6 8" id="KW-0472">Membrane</keyword>
<reference evidence="10 11" key="1">
    <citation type="submission" date="2022-06" db="EMBL/GenBank/DDBJ databases">
        <title>Chromosome and plasmid sequencings of Enterobacteriales species co-exiting double carbapenemases.</title>
        <authorList>
            <person name="Fu Y."/>
        </authorList>
    </citation>
    <scope>NUCLEOTIDE SEQUENCE [LARGE SCALE GENOMIC DNA]</scope>
    <source>
        <strain evidence="10 11">21030615019</strain>
    </source>
</reference>
<name>A0ABU2J2K4_9GAMM</name>
<dbReference type="CDD" id="cd16017">
    <property type="entry name" value="LptA"/>
    <property type="match status" value="1"/>
</dbReference>
<evidence type="ECO:0000256" key="4">
    <source>
        <dbReference type="ARBA" id="ARBA00022692"/>
    </source>
</evidence>
<dbReference type="InterPro" id="IPR040423">
    <property type="entry name" value="PEA_transferase"/>
</dbReference>
<evidence type="ECO:0000256" key="1">
    <source>
        <dbReference type="ARBA" id="ARBA00004651"/>
    </source>
</evidence>
<protein>
    <submittedName>
        <fullName evidence="10">Phosphoethanolamine transferase</fullName>
    </submittedName>
</protein>
<feature type="transmembrane region" description="Helical" evidence="8">
    <location>
        <begin position="58"/>
        <end position="79"/>
    </location>
</feature>
<keyword evidence="4 8" id="KW-0812">Transmembrane</keyword>
<evidence type="ECO:0000256" key="5">
    <source>
        <dbReference type="ARBA" id="ARBA00022989"/>
    </source>
</evidence>
<dbReference type="GO" id="GO:0016740">
    <property type="term" value="F:transferase activity"/>
    <property type="evidence" value="ECO:0007669"/>
    <property type="project" value="UniProtKB-KW"/>
</dbReference>
<feature type="transmembrane region" description="Helical" evidence="8">
    <location>
        <begin position="33"/>
        <end position="51"/>
    </location>
</feature>
<dbReference type="Gene3D" id="3.40.720.10">
    <property type="entry name" value="Alkaline Phosphatase, subunit A"/>
    <property type="match status" value="1"/>
</dbReference>
<dbReference type="Proteomes" id="UP001252207">
    <property type="component" value="Unassembled WGS sequence"/>
</dbReference>
<evidence type="ECO:0000259" key="9">
    <source>
        <dbReference type="Pfam" id="PF00884"/>
    </source>
</evidence>
<dbReference type="RefSeq" id="WP_311271447.1">
    <property type="nucleotide sequence ID" value="NZ_CP145922.1"/>
</dbReference>
<dbReference type="SUPFAM" id="SSF53649">
    <property type="entry name" value="Alkaline phosphatase-like"/>
    <property type="match status" value="1"/>
</dbReference>
<gene>
    <name evidence="10" type="ORF">NLX89_19835</name>
</gene>
<dbReference type="InterPro" id="IPR000917">
    <property type="entry name" value="Sulfatase_N"/>
</dbReference>
<evidence type="ECO:0000256" key="7">
    <source>
        <dbReference type="ARBA" id="ARBA00038481"/>
    </source>
</evidence>
<feature type="transmembrane region" description="Helical" evidence="8">
    <location>
        <begin position="7"/>
        <end position="27"/>
    </location>
</feature>
<dbReference type="InterPro" id="IPR017850">
    <property type="entry name" value="Alkaline_phosphatase_core_sf"/>
</dbReference>
<dbReference type="EMBL" id="JANAVW010000001">
    <property type="protein sequence ID" value="MDT0135559.1"/>
    <property type="molecule type" value="Genomic_DNA"/>
</dbReference>
<keyword evidence="11" id="KW-1185">Reference proteome</keyword>
<comment type="subcellular location">
    <subcellularLocation>
        <location evidence="1">Cell membrane</location>
        <topology evidence="1">Multi-pass membrane protein</topology>
    </subcellularLocation>
</comment>
<proteinExistence type="inferred from homology"/>
<comment type="caution">
    <text evidence="10">The sequence shown here is derived from an EMBL/GenBank/DDBJ whole genome shotgun (WGS) entry which is preliminary data.</text>
</comment>
<comment type="similarity">
    <text evidence="7">Belongs to the phosphoethanolamine transferase family.</text>
</comment>
<accession>A0ABU2J2K4</accession>
<evidence type="ECO:0000256" key="8">
    <source>
        <dbReference type="SAM" id="Phobius"/>
    </source>
</evidence>